<dbReference type="InterPro" id="IPR012818">
    <property type="entry name" value="CbiE"/>
</dbReference>
<keyword evidence="3 8" id="KW-0489">Methyltransferase</keyword>
<name>A0A346AWH1_9FIRM</name>
<organism evidence="8 9">
    <name type="scientific">Megasphaera stantonii</name>
    <dbReference type="NCBI Taxonomy" id="2144175"/>
    <lineage>
        <taxon>Bacteria</taxon>
        <taxon>Bacillati</taxon>
        <taxon>Bacillota</taxon>
        <taxon>Negativicutes</taxon>
        <taxon>Veillonellales</taxon>
        <taxon>Veillonellaceae</taxon>
        <taxon>Megasphaera</taxon>
    </lineage>
</organism>
<dbReference type="InterPro" id="IPR025714">
    <property type="entry name" value="Methyltranfer_dom"/>
</dbReference>
<dbReference type="Gene3D" id="3.40.50.150">
    <property type="entry name" value="Vaccinia Virus protein VP39"/>
    <property type="match status" value="1"/>
</dbReference>
<dbReference type="PANTHER" id="PTHR43182">
    <property type="entry name" value="COBALT-PRECORRIN-6B C(15)-METHYLTRANSFERASE (DECARBOXYLATING)"/>
    <property type="match status" value="1"/>
</dbReference>
<gene>
    <name evidence="8" type="ORF">DKB62_00750</name>
</gene>
<dbReference type="InterPro" id="IPR014776">
    <property type="entry name" value="4pyrrole_Mease_sub2"/>
</dbReference>
<dbReference type="NCBIfam" id="TIGR02469">
    <property type="entry name" value="CbiT"/>
    <property type="match status" value="1"/>
</dbReference>
<feature type="domain" description="Tetrapyrrole methylase" evidence="6">
    <location>
        <begin position="2"/>
        <end position="188"/>
    </location>
</feature>
<sequence length="404" mass="43454">MKVYIVGMGPGHPDFLTIQGKRAVEESQVILGDRRMTEAFSSLGKKIISTYKPSEIRRVLASMEDGDGPAAVVVSGDVGFFSLGRLLTDIPGCTVISCPGISSLAYFAAKVRTPWHDAYCVSRHGRRESVAAAVYGHHKVFCLTGGSDTVSLICRELCQAGLGHVRVDVGQNLSYEDEQILSGTAEEMAAQDIGGLAVMMIYNDHPLPTTTPVHGLPDDAFVRSGAPMTKRSVRAVAISHLAPQAGDCVYDIGSGTGSCTVELARQTPFGHVFAFEIDEEALSLVQENCRRFAVENVSIVPGDAAETMEPIPAPDCAFIGGTKGKMTDILDGIYGKNAACRIVMTAITIETLADITAYYKEKKRYTLDITQLSAAESRRVGPYHMMTGQNPVYILTALPKEGRL</sequence>
<evidence type="ECO:0000313" key="9">
    <source>
        <dbReference type="Proteomes" id="UP000254337"/>
    </source>
</evidence>
<dbReference type="CDD" id="cd11644">
    <property type="entry name" value="Precorrin-6Y-MT"/>
    <property type="match status" value="1"/>
</dbReference>
<dbReference type="Pfam" id="PF13847">
    <property type="entry name" value="Methyltransf_31"/>
    <property type="match status" value="1"/>
</dbReference>
<dbReference type="SUPFAM" id="SSF53335">
    <property type="entry name" value="S-adenosyl-L-methionine-dependent methyltransferases"/>
    <property type="match status" value="1"/>
</dbReference>
<dbReference type="RefSeq" id="WP_107196830.1">
    <property type="nucleotide sequence ID" value="NZ_CP029462.1"/>
</dbReference>
<dbReference type="InterPro" id="IPR014008">
    <property type="entry name" value="Cbl_synth_MTase_CbiT"/>
</dbReference>
<evidence type="ECO:0000259" key="7">
    <source>
        <dbReference type="Pfam" id="PF13847"/>
    </source>
</evidence>
<keyword evidence="4 8" id="KW-0808">Transferase</keyword>
<dbReference type="Gene3D" id="3.40.1010.10">
    <property type="entry name" value="Cobalt-precorrin-4 Transmethylase, Domain 1"/>
    <property type="match status" value="1"/>
</dbReference>
<dbReference type="UniPathway" id="UPA00148"/>
<dbReference type="InterPro" id="IPR035996">
    <property type="entry name" value="4pyrrol_Methylase_sf"/>
</dbReference>
<keyword evidence="9" id="KW-1185">Reference proteome</keyword>
<proteinExistence type="predicted"/>
<dbReference type="InterPro" id="IPR014777">
    <property type="entry name" value="4pyrrole_Mease_sub1"/>
</dbReference>
<dbReference type="NCBIfam" id="TIGR02467">
    <property type="entry name" value="CbiE"/>
    <property type="match status" value="1"/>
</dbReference>
<keyword evidence="5" id="KW-0949">S-adenosyl-L-methionine</keyword>
<dbReference type="SUPFAM" id="SSF53790">
    <property type="entry name" value="Tetrapyrrole methylase"/>
    <property type="match status" value="1"/>
</dbReference>
<dbReference type="PANTHER" id="PTHR43182:SF1">
    <property type="entry name" value="COBALT-PRECORRIN-7 C(5)-METHYLTRANSFERASE"/>
    <property type="match status" value="1"/>
</dbReference>
<dbReference type="CDD" id="cd02440">
    <property type="entry name" value="AdoMet_MTases"/>
    <property type="match status" value="1"/>
</dbReference>
<evidence type="ECO:0000313" key="8">
    <source>
        <dbReference type="EMBL" id="AXL20214.1"/>
    </source>
</evidence>
<dbReference type="GO" id="GO:0032259">
    <property type="term" value="P:methylation"/>
    <property type="evidence" value="ECO:0007669"/>
    <property type="project" value="UniProtKB-KW"/>
</dbReference>
<dbReference type="AlphaFoldDB" id="A0A346AWH1"/>
<dbReference type="Gene3D" id="3.30.950.10">
    <property type="entry name" value="Methyltransferase, Cobalt-precorrin-4 Transmethylase, Domain 2"/>
    <property type="match status" value="1"/>
</dbReference>
<keyword evidence="2" id="KW-0169">Cobalamin biosynthesis</keyword>
<evidence type="ECO:0000256" key="3">
    <source>
        <dbReference type="ARBA" id="ARBA00022603"/>
    </source>
</evidence>
<evidence type="ECO:0000256" key="2">
    <source>
        <dbReference type="ARBA" id="ARBA00022573"/>
    </source>
</evidence>
<dbReference type="KEGG" id="meg:DKB62_00750"/>
<evidence type="ECO:0000256" key="1">
    <source>
        <dbReference type="ARBA" id="ARBA00004953"/>
    </source>
</evidence>
<comment type="pathway">
    <text evidence="1">Cofactor biosynthesis; adenosylcobalamin biosynthesis.</text>
</comment>
<dbReference type="OrthoDB" id="9780707at2"/>
<evidence type="ECO:0000256" key="5">
    <source>
        <dbReference type="ARBA" id="ARBA00022691"/>
    </source>
</evidence>
<feature type="domain" description="Methyltransferase" evidence="7">
    <location>
        <begin position="247"/>
        <end position="309"/>
    </location>
</feature>
<dbReference type="InterPro" id="IPR000878">
    <property type="entry name" value="4pyrrol_Mease"/>
</dbReference>
<evidence type="ECO:0000259" key="6">
    <source>
        <dbReference type="Pfam" id="PF00590"/>
    </source>
</evidence>
<evidence type="ECO:0000256" key="4">
    <source>
        <dbReference type="ARBA" id="ARBA00022679"/>
    </source>
</evidence>
<dbReference type="Pfam" id="PF00590">
    <property type="entry name" value="TP_methylase"/>
    <property type="match status" value="1"/>
</dbReference>
<reference evidence="8 9" key="1">
    <citation type="submission" date="2018-05" db="EMBL/GenBank/DDBJ databases">
        <title>Complete genome sequence of Megasphaera sp. AJH120T, isolated from the ceca of a chicken.</title>
        <authorList>
            <person name="Maki J."/>
            <person name="Looft T."/>
        </authorList>
    </citation>
    <scope>NUCLEOTIDE SEQUENCE [LARGE SCALE GENOMIC DNA]</scope>
    <source>
        <strain evidence="8 9">AJH120</strain>
    </source>
</reference>
<dbReference type="InterPro" id="IPR050714">
    <property type="entry name" value="Cobalamin_biosynth_MTase"/>
</dbReference>
<accession>A0A346AWH1</accession>
<dbReference type="Proteomes" id="UP000254337">
    <property type="component" value="Chromosome"/>
</dbReference>
<dbReference type="GO" id="GO:0008276">
    <property type="term" value="F:protein methyltransferase activity"/>
    <property type="evidence" value="ECO:0007669"/>
    <property type="project" value="InterPro"/>
</dbReference>
<dbReference type="InterPro" id="IPR029063">
    <property type="entry name" value="SAM-dependent_MTases_sf"/>
</dbReference>
<dbReference type="EMBL" id="CP029462">
    <property type="protein sequence ID" value="AXL20214.1"/>
    <property type="molecule type" value="Genomic_DNA"/>
</dbReference>
<dbReference type="GO" id="GO:0009236">
    <property type="term" value="P:cobalamin biosynthetic process"/>
    <property type="evidence" value="ECO:0007669"/>
    <property type="project" value="UniProtKB-UniPathway"/>
</dbReference>
<protein>
    <submittedName>
        <fullName evidence="8">Precorrin-6y C5,15-methyltransferase (Decarboxylating) subunit CbiE</fullName>
    </submittedName>
</protein>